<accession>A0A1E7RDC2</accession>
<feature type="chain" id="PRO_5043144647" description="Lipoprotein" evidence="1">
    <location>
        <begin position="19"/>
        <end position="208"/>
    </location>
</feature>
<evidence type="ECO:0000313" key="3">
    <source>
        <dbReference type="Proteomes" id="UP000185895"/>
    </source>
</evidence>
<sequence>MKKYLILLLCFIGQSGWAKVPTDNQVIHWLSNKNEIVADHVSPDSAHILNTQTIRLQSGETAYLSEVEYDNAGRNFTKGYILTRPKLHESRHLKDYAGQLTEIKVLSHARTATLVQLGGAGSGQGTITQGISIVSFDGWQVKQHFDAVTLYDDSGYDENHCTSQKGSVKFEEKNARVVYSLTTQTAKDCNRPETFKSETEETAQHIDW</sequence>
<evidence type="ECO:0008006" key="4">
    <source>
        <dbReference type="Google" id="ProtNLM"/>
    </source>
</evidence>
<organism evidence="2 3">
    <name type="scientific">Acinetobacter qingfengensis</name>
    <dbReference type="NCBI Taxonomy" id="1262585"/>
    <lineage>
        <taxon>Bacteria</taxon>
        <taxon>Pseudomonadati</taxon>
        <taxon>Pseudomonadota</taxon>
        <taxon>Gammaproteobacteria</taxon>
        <taxon>Moraxellales</taxon>
        <taxon>Moraxellaceae</taxon>
        <taxon>Acinetobacter</taxon>
    </lineage>
</organism>
<dbReference type="RefSeq" id="WP_070069121.1">
    <property type="nucleotide sequence ID" value="NZ_MKKK01000009.1"/>
</dbReference>
<reference evidence="2 3" key="1">
    <citation type="submission" date="2016-09" db="EMBL/GenBank/DDBJ databases">
        <authorList>
            <person name="Capua I."/>
            <person name="De Benedictis P."/>
            <person name="Joannis T."/>
            <person name="Lombin L.H."/>
            <person name="Cattoli G."/>
        </authorList>
    </citation>
    <scope>NUCLEOTIDE SEQUENCE [LARGE SCALE GENOMIC DNA]</scope>
    <source>
        <strain evidence="2 3">ANC 4671</strain>
    </source>
</reference>
<keyword evidence="1" id="KW-0732">Signal</keyword>
<dbReference type="OrthoDB" id="6680454at2"/>
<evidence type="ECO:0000256" key="1">
    <source>
        <dbReference type="SAM" id="SignalP"/>
    </source>
</evidence>
<protein>
    <recommendedName>
        <fullName evidence="4">Lipoprotein</fullName>
    </recommendedName>
</protein>
<evidence type="ECO:0000313" key="2">
    <source>
        <dbReference type="EMBL" id="OEY97409.1"/>
    </source>
</evidence>
<comment type="caution">
    <text evidence="2">The sequence shown here is derived from an EMBL/GenBank/DDBJ whole genome shotgun (WGS) entry which is preliminary data.</text>
</comment>
<gene>
    <name evidence="2" type="ORF">BJI46_09910</name>
</gene>
<name>A0A1E7RDC2_9GAMM</name>
<dbReference type="AlphaFoldDB" id="A0A1E7RDC2"/>
<keyword evidence="3" id="KW-1185">Reference proteome</keyword>
<proteinExistence type="predicted"/>
<dbReference type="Proteomes" id="UP000185895">
    <property type="component" value="Unassembled WGS sequence"/>
</dbReference>
<feature type="signal peptide" evidence="1">
    <location>
        <begin position="1"/>
        <end position="18"/>
    </location>
</feature>
<dbReference type="EMBL" id="MKKK01000009">
    <property type="protein sequence ID" value="OEY97409.1"/>
    <property type="molecule type" value="Genomic_DNA"/>
</dbReference>